<reference evidence="2" key="2">
    <citation type="submission" date="2022-02" db="EMBL/GenBank/DDBJ databases">
        <authorList>
            <person name="Elcheninov A.G."/>
            <person name="Sorokin D.Y."/>
            <person name="Kublanov I.V."/>
        </authorList>
    </citation>
    <scope>NUCLEOTIDE SEQUENCE</scope>
    <source>
        <strain evidence="2">AArc-St2</strain>
    </source>
</reference>
<comment type="caution">
    <text evidence="2">The sequence shown here is derived from an EMBL/GenBank/DDBJ whole genome shotgun (WGS) entry which is preliminary data.</text>
</comment>
<gene>
    <name evidence="2" type="ORF">AArcSt2_13790</name>
</gene>
<name>A0AAE3KCW6_9EURY</name>
<dbReference type="AlphaFoldDB" id="A0AAE3KCW6"/>
<evidence type="ECO:0000313" key="2">
    <source>
        <dbReference type="EMBL" id="MCL9818009.1"/>
    </source>
</evidence>
<keyword evidence="3" id="KW-1185">Reference proteome</keyword>
<evidence type="ECO:0000256" key="1">
    <source>
        <dbReference type="SAM" id="Phobius"/>
    </source>
</evidence>
<feature type="transmembrane region" description="Helical" evidence="1">
    <location>
        <begin position="161"/>
        <end position="185"/>
    </location>
</feature>
<dbReference type="EMBL" id="JAKRVX010000007">
    <property type="protein sequence ID" value="MCL9818009.1"/>
    <property type="molecule type" value="Genomic_DNA"/>
</dbReference>
<dbReference type="Proteomes" id="UP001203207">
    <property type="component" value="Unassembled WGS sequence"/>
</dbReference>
<proteinExistence type="predicted"/>
<keyword evidence="1" id="KW-0472">Membrane</keyword>
<evidence type="ECO:0000313" key="3">
    <source>
        <dbReference type="Proteomes" id="UP001203207"/>
    </source>
</evidence>
<feature type="transmembrane region" description="Helical" evidence="1">
    <location>
        <begin position="88"/>
        <end position="113"/>
    </location>
</feature>
<keyword evidence="1" id="KW-0812">Transmembrane</keyword>
<sequence length="198" mass="20912">MIRKLIRNVTIATRGALIRRDGAAVFLLTVVGYFVVYEIAIANLGRAFTVGSVSISVVDQPLQRAFESTGPYQYEPIALIELYMIEYLFAPVTAAIGVVLAVLVGLNFAIAVVSWRQPRACGLAERKTSAGGLFAGIPALLSGTVCCGPAILLVIGVQATAGLMAVFQWLLPVAIALLIGSLLWISKDVTTNAKSSSS</sequence>
<keyword evidence="1" id="KW-1133">Transmembrane helix</keyword>
<feature type="transmembrane region" description="Helical" evidence="1">
    <location>
        <begin position="21"/>
        <end position="42"/>
    </location>
</feature>
<organism evidence="2 3">
    <name type="scientific">Natronocalculus amylovorans</name>
    <dbReference type="NCBI Taxonomy" id="2917812"/>
    <lineage>
        <taxon>Archaea</taxon>
        <taxon>Methanobacteriati</taxon>
        <taxon>Methanobacteriota</taxon>
        <taxon>Stenosarchaea group</taxon>
        <taxon>Halobacteria</taxon>
        <taxon>Halobacteriales</taxon>
        <taxon>Haloferacaceae</taxon>
        <taxon>Natronocalculus</taxon>
    </lineage>
</organism>
<reference evidence="2" key="1">
    <citation type="journal article" date="2022" name="Syst. Appl. Microbiol.">
        <title>Natronocalculus amylovorans gen. nov., sp. nov., and Natranaeroarchaeum aerophilus sp. nov., dominant culturable amylolytic natronoarchaea from hypersaline soda lakes in southwestern Siberia.</title>
        <authorList>
            <person name="Sorokin D.Y."/>
            <person name="Elcheninov A.G."/>
            <person name="Khizhniak T.V."/>
            <person name="Koenen M."/>
            <person name="Bale N.J."/>
            <person name="Damste J.S.S."/>
            <person name="Kublanov I.V."/>
        </authorList>
    </citation>
    <scope>NUCLEOTIDE SEQUENCE</scope>
    <source>
        <strain evidence="2">AArc-St2</strain>
    </source>
</reference>
<accession>A0AAE3KCW6</accession>
<protein>
    <submittedName>
        <fullName evidence="2">Uncharacterized protein</fullName>
    </submittedName>
</protein>
<feature type="transmembrane region" description="Helical" evidence="1">
    <location>
        <begin position="133"/>
        <end position="155"/>
    </location>
</feature>
<dbReference type="RefSeq" id="WP_250585433.1">
    <property type="nucleotide sequence ID" value="NZ_JAKRVX010000007.1"/>
</dbReference>